<dbReference type="SMART" id="SM00382">
    <property type="entry name" value="AAA"/>
    <property type="match status" value="1"/>
</dbReference>
<evidence type="ECO:0000259" key="3">
    <source>
        <dbReference type="SMART" id="SM00382"/>
    </source>
</evidence>
<evidence type="ECO:0000313" key="4">
    <source>
        <dbReference type="EMBL" id="KAH7548048.1"/>
    </source>
</evidence>
<organism evidence="4 5">
    <name type="scientific">Xanthoceras sorbifolium</name>
    <dbReference type="NCBI Taxonomy" id="99658"/>
    <lineage>
        <taxon>Eukaryota</taxon>
        <taxon>Viridiplantae</taxon>
        <taxon>Streptophyta</taxon>
        <taxon>Embryophyta</taxon>
        <taxon>Tracheophyta</taxon>
        <taxon>Spermatophyta</taxon>
        <taxon>Magnoliopsida</taxon>
        <taxon>eudicotyledons</taxon>
        <taxon>Gunneridae</taxon>
        <taxon>Pentapetalae</taxon>
        <taxon>rosids</taxon>
        <taxon>malvids</taxon>
        <taxon>Sapindales</taxon>
        <taxon>Sapindaceae</taxon>
        <taxon>Xanthoceroideae</taxon>
        <taxon>Xanthoceras</taxon>
    </lineage>
</organism>
<evidence type="ECO:0000313" key="5">
    <source>
        <dbReference type="Proteomes" id="UP000827721"/>
    </source>
</evidence>
<dbReference type="PANTHER" id="PTHR11638:SF18">
    <property type="entry name" value="HEAT SHOCK PROTEIN 104"/>
    <property type="match status" value="1"/>
</dbReference>
<name>A0ABQ8H425_9ROSI</name>
<dbReference type="SUPFAM" id="SSF52540">
    <property type="entry name" value="P-loop containing nucleoside triphosphate hydrolases"/>
    <property type="match status" value="1"/>
</dbReference>
<feature type="domain" description="AAA+ ATPase" evidence="3">
    <location>
        <begin position="235"/>
        <end position="365"/>
    </location>
</feature>
<dbReference type="InterPro" id="IPR003593">
    <property type="entry name" value="AAA+_ATPase"/>
</dbReference>
<comment type="caution">
    <text evidence="4">The sequence shown here is derived from an EMBL/GenBank/DDBJ whole genome shotgun (WGS) entry which is preliminary data.</text>
</comment>
<gene>
    <name evidence="4" type="ORF">JRO89_XS14G0058700</name>
</gene>
<evidence type="ECO:0000256" key="2">
    <source>
        <dbReference type="ARBA" id="ARBA00022840"/>
    </source>
</evidence>
<keyword evidence="5" id="KW-1185">Reference proteome</keyword>
<dbReference type="PRINTS" id="PR00300">
    <property type="entry name" value="CLPPROTEASEA"/>
</dbReference>
<dbReference type="EMBL" id="JAFEMO010000014">
    <property type="protein sequence ID" value="KAH7548048.1"/>
    <property type="molecule type" value="Genomic_DNA"/>
</dbReference>
<dbReference type="InterPro" id="IPR050130">
    <property type="entry name" value="ClpA_ClpB"/>
</dbReference>
<dbReference type="Proteomes" id="UP000827721">
    <property type="component" value="Unassembled WGS sequence"/>
</dbReference>
<dbReference type="PANTHER" id="PTHR11638">
    <property type="entry name" value="ATP-DEPENDENT CLP PROTEASE"/>
    <property type="match status" value="1"/>
</dbReference>
<dbReference type="InterPro" id="IPR027417">
    <property type="entry name" value="P-loop_NTPase"/>
</dbReference>
<dbReference type="Gene3D" id="3.40.50.300">
    <property type="entry name" value="P-loop containing nucleotide triphosphate hydrolases"/>
    <property type="match status" value="1"/>
</dbReference>
<reference evidence="4 5" key="1">
    <citation type="submission" date="2021-02" db="EMBL/GenBank/DDBJ databases">
        <title>Plant Genome Project.</title>
        <authorList>
            <person name="Zhang R.-G."/>
        </authorList>
    </citation>
    <scope>NUCLEOTIDE SEQUENCE [LARGE SCALE GENOMIC DNA]</scope>
    <source>
        <tissue evidence="4">Leaves</tissue>
    </source>
</reference>
<dbReference type="InterPro" id="IPR001270">
    <property type="entry name" value="ClpA/B"/>
</dbReference>
<keyword evidence="1" id="KW-0547">Nucleotide-binding</keyword>
<dbReference type="InterPro" id="IPR003959">
    <property type="entry name" value="ATPase_AAA_core"/>
</dbReference>
<sequence>MSNLKVPNLRREVERAQGAGGIKFERKAEWFAADIATKYPDNKTNGSVHDKYIDILHKASEYRTKEENQTHQRELEKRQYILRRALLEYKQIVKDNDAVSGFFSLSKVESRVEDELRDAFVELVKFMSKTMCLRHDDFVSGVHEAARVKDYFQILDQLDAKVHDKFKQNTVVGCPEIARIACDLTGIPASWFIIQDRKERYMKLKQQLLKRMFDKTREIEIIVQALLRSKTAGRPLGMFLFVGPNRVGKAELIRAIAGELYDDEDRLVLIDMSKYAEANSVSGLVDSITRTVKTMPCSVLLFDRIEMAHSSVIDTLSSVLRARENGVIDFQNTLIIITLSDYVGAIRFRELPKLVDDVIAVELPFDLKDCSRILLREWAFQRTKSNIEGNRPAVIICPSKSALIEMERNAGGCTVKKLERWMEEKVFSVLSKIVSEYDDDNGDGVAENIIIYIDKEEQTGELSFNFE</sequence>
<dbReference type="Pfam" id="PF07724">
    <property type="entry name" value="AAA_2"/>
    <property type="match status" value="1"/>
</dbReference>
<protein>
    <recommendedName>
        <fullName evidence="3">AAA+ ATPase domain-containing protein</fullName>
    </recommendedName>
</protein>
<accession>A0ABQ8H425</accession>
<proteinExistence type="predicted"/>
<keyword evidence="2" id="KW-0067">ATP-binding</keyword>
<evidence type="ECO:0000256" key="1">
    <source>
        <dbReference type="ARBA" id="ARBA00022741"/>
    </source>
</evidence>